<dbReference type="Proteomes" id="UP001500027">
    <property type="component" value="Unassembled WGS sequence"/>
</dbReference>
<name>A0ABP8E6Z8_9FLAO</name>
<protein>
    <submittedName>
        <fullName evidence="3">Acyltransferase</fullName>
    </submittedName>
</protein>
<dbReference type="InterPro" id="IPR002656">
    <property type="entry name" value="Acyl_transf_3_dom"/>
</dbReference>
<feature type="transmembrane region" description="Helical" evidence="1">
    <location>
        <begin position="147"/>
        <end position="163"/>
    </location>
</feature>
<comment type="caution">
    <text evidence="3">The sequence shown here is derived from an EMBL/GenBank/DDBJ whole genome shotgun (WGS) entry which is preliminary data.</text>
</comment>
<reference evidence="4" key="1">
    <citation type="journal article" date="2019" name="Int. J. Syst. Evol. Microbiol.">
        <title>The Global Catalogue of Microorganisms (GCM) 10K type strain sequencing project: providing services to taxonomists for standard genome sequencing and annotation.</title>
        <authorList>
            <consortium name="The Broad Institute Genomics Platform"/>
            <consortium name="The Broad Institute Genome Sequencing Center for Infectious Disease"/>
            <person name="Wu L."/>
            <person name="Ma J."/>
        </authorList>
    </citation>
    <scope>NUCLEOTIDE SEQUENCE [LARGE SCALE GENOMIC DNA]</scope>
    <source>
        <strain evidence="4">JCM 17452</strain>
    </source>
</reference>
<feature type="transmembrane region" description="Helical" evidence="1">
    <location>
        <begin position="46"/>
        <end position="72"/>
    </location>
</feature>
<feature type="transmembrane region" description="Helical" evidence="1">
    <location>
        <begin position="239"/>
        <end position="262"/>
    </location>
</feature>
<evidence type="ECO:0000256" key="1">
    <source>
        <dbReference type="SAM" id="Phobius"/>
    </source>
</evidence>
<keyword evidence="1" id="KW-0472">Membrane</keyword>
<organism evidence="3 4">
    <name type="scientific">Hyunsoonleella aestuarii</name>
    <dbReference type="NCBI Taxonomy" id="912802"/>
    <lineage>
        <taxon>Bacteria</taxon>
        <taxon>Pseudomonadati</taxon>
        <taxon>Bacteroidota</taxon>
        <taxon>Flavobacteriia</taxon>
        <taxon>Flavobacteriales</taxon>
        <taxon>Flavobacteriaceae</taxon>
    </lineage>
</organism>
<accession>A0ABP8E6Z8</accession>
<dbReference type="Pfam" id="PF01757">
    <property type="entry name" value="Acyl_transf_3"/>
    <property type="match status" value="1"/>
</dbReference>
<feature type="transmembrane region" description="Helical" evidence="1">
    <location>
        <begin position="310"/>
        <end position="328"/>
    </location>
</feature>
<keyword evidence="3" id="KW-0808">Transferase</keyword>
<dbReference type="RefSeq" id="WP_139002070.1">
    <property type="nucleotide sequence ID" value="NZ_BAABAV010000001.1"/>
</dbReference>
<keyword evidence="4" id="KW-1185">Reference proteome</keyword>
<dbReference type="PANTHER" id="PTHR23028:SF53">
    <property type="entry name" value="ACYL_TRANSF_3 DOMAIN-CONTAINING PROTEIN"/>
    <property type="match status" value="1"/>
</dbReference>
<evidence type="ECO:0000259" key="2">
    <source>
        <dbReference type="Pfam" id="PF01757"/>
    </source>
</evidence>
<evidence type="ECO:0000313" key="3">
    <source>
        <dbReference type="EMBL" id="GAA4267929.1"/>
    </source>
</evidence>
<feature type="transmembrane region" description="Helical" evidence="1">
    <location>
        <begin position="268"/>
        <end position="290"/>
    </location>
</feature>
<dbReference type="PANTHER" id="PTHR23028">
    <property type="entry name" value="ACETYLTRANSFERASE"/>
    <property type="match status" value="1"/>
</dbReference>
<dbReference type="InterPro" id="IPR050879">
    <property type="entry name" value="Acyltransferase_3"/>
</dbReference>
<keyword evidence="1" id="KW-1133">Transmembrane helix</keyword>
<sequence>MQPPTFSRLLGLDCLRALAISLVLVSHITFLLFPDSTSTLIDGFRILGAIGVDLFFVLSGYLIGGILLKIINTDDLKWSALFKFWKRRWLRTLPNYFLVLCLNIIVAFLVGILIPKELFQYSLFIQNFSWGHPDFFTEAWSLSIEEYAYLLLPFLIFFLIISFKNKNKPFLFLLSTVIVIMVLTGLKLSYNFNASVENYHDWSLSFRKVVIYRMDSIYYGFIAVFFMKKFPTYFEYNKNIFLIAGLVVFAVLHVIIYVFNLLPQSHLWFYVLVYLQMVAFSLMLLFPYFLHLRRTIFGKKIVEFISTRSYAIYLVNYSLVLLNIELLVNLKVLGPIEKTLIVLLFLFVTTVVSNVIYLYFERPILKLRDRRFPR</sequence>
<keyword evidence="1" id="KW-0812">Transmembrane</keyword>
<feature type="domain" description="Acyltransferase 3" evidence="2">
    <location>
        <begin position="10"/>
        <end position="356"/>
    </location>
</feature>
<keyword evidence="3" id="KW-0012">Acyltransferase</keyword>
<feature type="transmembrane region" description="Helical" evidence="1">
    <location>
        <begin position="340"/>
        <end position="360"/>
    </location>
</feature>
<gene>
    <name evidence="3" type="ORF">GCM10022257_00300</name>
</gene>
<feature type="transmembrane region" description="Helical" evidence="1">
    <location>
        <begin position="93"/>
        <end position="114"/>
    </location>
</feature>
<feature type="transmembrane region" description="Helical" evidence="1">
    <location>
        <begin position="210"/>
        <end position="227"/>
    </location>
</feature>
<dbReference type="EMBL" id="BAABAV010000001">
    <property type="protein sequence ID" value="GAA4267929.1"/>
    <property type="molecule type" value="Genomic_DNA"/>
</dbReference>
<feature type="transmembrane region" description="Helical" evidence="1">
    <location>
        <begin position="170"/>
        <end position="190"/>
    </location>
</feature>
<feature type="transmembrane region" description="Helical" evidence="1">
    <location>
        <begin position="12"/>
        <end position="34"/>
    </location>
</feature>
<dbReference type="GO" id="GO:0016746">
    <property type="term" value="F:acyltransferase activity"/>
    <property type="evidence" value="ECO:0007669"/>
    <property type="project" value="UniProtKB-KW"/>
</dbReference>
<proteinExistence type="predicted"/>
<evidence type="ECO:0000313" key="4">
    <source>
        <dbReference type="Proteomes" id="UP001500027"/>
    </source>
</evidence>